<dbReference type="AlphaFoldDB" id="E1YGV9"/>
<sequence>MIIKRRESRSDVRTAVSYAVKYEIISSEEYYLARKKLKIAPLLSDNKSNTDSDFKYDNYDDALVKFLFKMDEKLDSILSRLSINEARSEALNSSLSNQGICNNISASGISIVTSGSASIGQIVHVNINLFKLPPVFIDTYGEIIRVTGFHENDISMYDLGIKFIDLDEQDKEKIITYVFSKQRKAIRNGKIESNQHLMEL</sequence>
<dbReference type="Gene3D" id="2.40.10.220">
    <property type="entry name" value="predicted glycosyltransferase like domains"/>
    <property type="match status" value="1"/>
</dbReference>
<dbReference type="InterPro" id="IPR009875">
    <property type="entry name" value="PilZ_domain"/>
</dbReference>
<dbReference type="EMBL" id="FR695873">
    <property type="protein sequence ID" value="CBX29803.1"/>
    <property type="molecule type" value="Genomic_DNA"/>
</dbReference>
<dbReference type="GO" id="GO:0035438">
    <property type="term" value="F:cyclic-di-GMP binding"/>
    <property type="evidence" value="ECO:0007669"/>
    <property type="project" value="InterPro"/>
</dbReference>
<evidence type="ECO:0000313" key="2">
    <source>
        <dbReference type="EMBL" id="CBX29803.1"/>
    </source>
</evidence>
<organism evidence="2">
    <name type="scientific">uncultured Desulfobacterium sp</name>
    <dbReference type="NCBI Taxonomy" id="201089"/>
    <lineage>
        <taxon>Bacteria</taxon>
        <taxon>Pseudomonadati</taxon>
        <taxon>Thermodesulfobacteriota</taxon>
        <taxon>Desulfobacteria</taxon>
        <taxon>Desulfobacterales</taxon>
        <taxon>Desulfobacteriaceae</taxon>
        <taxon>Desulfobacterium</taxon>
        <taxon>environmental samples</taxon>
    </lineage>
</organism>
<proteinExistence type="predicted"/>
<dbReference type="SUPFAM" id="SSF141371">
    <property type="entry name" value="PilZ domain-like"/>
    <property type="match status" value="1"/>
</dbReference>
<evidence type="ECO:0000259" key="1">
    <source>
        <dbReference type="Pfam" id="PF07238"/>
    </source>
</evidence>
<feature type="domain" description="PilZ" evidence="1">
    <location>
        <begin position="98"/>
        <end position="179"/>
    </location>
</feature>
<name>E1YGV9_9BACT</name>
<gene>
    <name evidence="2" type="ORF">N47_F14980</name>
</gene>
<protein>
    <recommendedName>
        <fullName evidence="1">PilZ domain-containing protein</fullName>
    </recommendedName>
</protein>
<accession>E1YGV9</accession>
<dbReference type="Pfam" id="PF07238">
    <property type="entry name" value="PilZ"/>
    <property type="match status" value="1"/>
</dbReference>
<reference evidence="2" key="1">
    <citation type="journal article" date="2011" name="Environ. Microbiol.">
        <title>Genomic insights into the metabolic potential of the polycyclic aromatic hydrocarbon degrading sulfate-reducing Deltaproteobacterium N47.</title>
        <authorList>
            <person name="Bergmann F."/>
            <person name="Selesi D."/>
            <person name="Weinmaier T."/>
            <person name="Tischler P."/>
            <person name="Rattei T."/>
            <person name="Meckenstock R.U."/>
        </authorList>
    </citation>
    <scope>NUCLEOTIDE SEQUENCE</scope>
</reference>